<feature type="non-terminal residue" evidence="1">
    <location>
        <position position="61"/>
    </location>
</feature>
<protein>
    <submittedName>
        <fullName evidence="1">RCG31430</fullName>
    </submittedName>
</protein>
<proteinExistence type="predicted"/>
<dbReference type="AlphaFoldDB" id="A6ITA5"/>
<dbReference type="EMBL" id="CH473968">
    <property type="protein sequence ID" value="EDL80806.1"/>
    <property type="molecule type" value="Genomic_DNA"/>
</dbReference>
<organism evidence="1 2">
    <name type="scientific">Rattus norvegicus</name>
    <name type="common">Rat</name>
    <dbReference type="NCBI Taxonomy" id="10116"/>
    <lineage>
        <taxon>Eukaryota</taxon>
        <taxon>Metazoa</taxon>
        <taxon>Chordata</taxon>
        <taxon>Craniata</taxon>
        <taxon>Vertebrata</taxon>
        <taxon>Euteleostomi</taxon>
        <taxon>Mammalia</taxon>
        <taxon>Eutheria</taxon>
        <taxon>Euarchontoglires</taxon>
        <taxon>Glires</taxon>
        <taxon>Rodentia</taxon>
        <taxon>Myomorpha</taxon>
        <taxon>Muroidea</taxon>
        <taxon>Muridae</taxon>
        <taxon>Murinae</taxon>
        <taxon>Rattus</taxon>
    </lineage>
</organism>
<dbReference type="Proteomes" id="UP000234681">
    <property type="component" value="Chromosome 5"/>
</dbReference>
<name>A6ITA5_RAT</name>
<evidence type="ECO:0000313" key="1">
    <source>
        <dbReference type="EMBL" id="EDL80806.1"/>
    </source>
</evidence>
<sequence length="61" mass="6713">MAHVFPQRTQRANSPYQCVFLSPPGSIQFMPSMARPGNSFARSQACLCQSLLLCHPLFEGG</sequence>
<evidence type="ECO:0000313" key="2">
    <source>
        <dbReference type="Proteomes" id="UP000234681"/>
    </source>
</evidence>
<accession>A6ITA5</accession>
<gene>
    <name evidence="1" type="ORF">rCG_31430</name>
</gene>
<reference evidence="2" key="1">
    <citation type="submission" date="2005-09" db="EMBL/GenBank/DDBJ databases">
        <authorList>
            <person name="Mural R.J."/>
            <person name="Li P.W."/>
            <person name="Adams M.D."/>
            <person name="Amanatides P.G."/>
            <person name="Baden-Tillson H."/>
            <person name="Barnstead M."/>
            <person name="Chin S.H."/>
            <person name="Dew I."/>
            <person name="Evans C.A."/>
            <person name="Ferriera S."/>
            <person name="Flanigan M."/>
            <person name="Fosler C."/>
            <person name="Glodek A."/>
            <person name="Gu Z."/>
            <person name="Holt R.A."/>
            <person name="Jennings D."/>
            <person name="Kraft C.L."/>
            <person name="Lu F."/>
            <person name="Nguyen T."/>
            <person name="Nusskern D.R."/>
            <person name="Pfannkoch C.M."/>
            <person name="Sitter C."/>
            <person name="Sutton G.G."/>
            <person name="Venter J.C."/>
            <person name="Wang Z."/>
            <person name="Woodage T."/>
            <person name="Zheng X.H."/>
            <person name="Zhong F."/>
        </authorList>
    </citation>
    <scope>NUCLEOTIDE SEQUENCE [LARGE SCALE GENOMIC DNA]</scope>
    <source>
        <strain>BN</strain>
        <strain evidence="2">Sprague-Dawley</strain>
    </source>
</reference>